<dbReference type="InterPro" id="IPR050557">
    <property type="entry name" value="RTX_toxin/Mannuronan_C5-epim"/>
</dbReference>
<dbReference type="InterPro" id="IPR018511">
    <property type="entry name" value="Hemolysin-typ_Ca-bd_CS"/>
</dbReference>
<reference evidence="3 4" key="1">
    <citation type="submission" date="2019-06" db="EMBL/GenBank/DDBJ databases">
        <title>A novel bacterium of genus Amaricoccus, isolated from marine sediment.</title>
        <authorList>
            <person name="Huang H."/>
            <person name="Mo K."/>
            <person name="Hu Y."/>
        </authorList>
    </citation>
    <scope>NUCLEOTIDE SEQUENCE [LARGE SCALE GENOMIC DNA]</scope>
    <source>
        <strain evidence="3 4">HB172011</strain>
    </source>
</reference>
<proteinExistence type="predicted"/>
<sequence>MIGVESMFTITGSYNEFDGTDGDDDILALDPGQVIRGGDGDDTIFMFFRIDGPGEDGVAIPGSVLGGAGNDHLSASFEWVDAAPGNYLDCVINGWNGDDVMRGEVNAHGGGAYLTLYGGDGDDEISGRAEGRTADVLVSGGEGADRISVEIITTESGLASLEGGAGNDRMSVTGGDGNVLTGNQGADTLIGSDGADRLIGGQSNDHLTGNGGEDEFVFGYVRSGERDRIADFHIGEDVIDLSGADANRYRSGSQEWQFAGPDDWHGTGRVWLEDVGKTTTLVHLDTGRAEMTIALLDGADVHAADYGADSFLL</sequence>
<comment type="subcellular location">
    <subcellularLocation>
        <location evidence="1">Secreted</location>
    </subcellularLocation>
</comment>
<dbReference type="PANTHER" id="PTHR38340:SF1">
    <property type="entry name" value="S-LAYER PROTEIN"/>
    <property type="match status" value="1"/>
</dbReference>
<evidence type="ECO:0008006" key="5">
    <source>
        <dbReference type="Google" id="ProtNLM"/>
    </source>
</evidence>
<dbReference type="GO" id="GO:0005615">
    <property type="term" value="C:extracellular space"/>
    <property type="evidence" value="ECO:0007669"/>
    <property type="project" value="InterPro"/>
</dbReference>
<dbReference type="InterPro" id="IPR001343">
    <property type="entry name" value="Hemolysn_Ca-bd"/>
</dbReference>
<evidence type="ECO:0000313" key="3">
    <source>
        <dbReference type="EMBL" id="TPE53084.1"/>
    </source>
</evidence>
<organism evidence="3 4">
    <name type="scientific">Amaricoccus solimangrovi</name>
    <dbReference type="NCBI Taxonomy" id="2589815"/>
    <lineage>
        <taxon>Bacteria</taxon>
        <taxon>Pseudomonadati</taxon>
        <taxon>Pseudomonadota</taxon>
        <taxon>Alphaproteobacteria</taxon>
        <taxon>Rhodobacterales</taxon>
        <taxon>Paracoccaceae</taxon>
        <taxon>Amaricoccus</taxon>
    </lineage>
</organism>
<dbReference type="Pfam" id="PF00353">
    <property type="entry name" value="HemolysinCabind"/>
    <property type="match status" value="2"/>
</dbReference>
<keyword evidence="4" id="KW-1185">Reference proteome</keyword>
<accession>A0A501WY07</accession>
<dbReference type="Proteomes" id="UP000319255">
    <property type="component" value="Unassembled WGS sequence"/>
</dbReference>
<dbReference type="AlphaFoldDB" id="A0A501WY07"/>
<dbReference type="GO" id="GO:0005509">
    <property type="term" value="F:calcium ion binding"/>
    <property type="evidence" value="ECO:0007669"/>
    <property type="project" value="InterPro"/>
</dbReference>
<dbReference type="PRINTS" id="PR00313">
    <property type="entry name" value="CABNDNGRPT"/>
</dbReference>
<keyword evidence="2" id="KW-0964">Secreted</keyword>
<name>A0A501WY07_9RHOB</name>
<dbReference type="EMBL" id="VFRP01000002">
    <property type="protein sequence ID" value="TPE53084.1"/>
    <property type="molecule type" value="Genomic_DNA"/>
</dbReference>
<dbReference type="SUPFAM" id="SSF51120">
    <property type="entry name" value="beta-Roll"/>
    <property type="match status" value="2"/>
</dbReference>
<dbReference type="OrthoDB" id="7876310at2"/>
<gene>
    <name evidence="3" type="ORF">FJM51_03410</name>
</gene>
<evidence type="ECO:0000313" key="4">
    <source>
        <dbReference type="Proteomes" id="UP000319255"/>
    </source>
</evidence>
<dbReference type="Gene3D" id="2.150.10.10">
    <property type="entry name" value="Serralysin-like metalloprotease, C-terminal"/>
    <property type="match status" value="1"/>
</dbReference>
<evidence type="ECO:0000256" key="2">
    <source>
        <dbReference type="ARBA" id="ARBA00022525"/>
    </source>
</evidence>
<dbReference type="InterPro" id="IPR011049">
    <property type="entry name" value="Serralysin-like_metalloprot_C"/>
</dbReference>
<evidence type="ECO:0000256" key="1">
    <source>
        <dbReference type="ARBA" id="ARBA00004613"/>
    </source>
</evidence>
<comment type="caution">
    <text evidence="3">The sequence shown here is derived from an EMBL/GenBank/DDBJ whole genome shotgun (WGS) entry which is preliminary data.</text>
</comment>
<dbReference type="PANTHER" id="PTHR38340">
    <property type="entry name" value="S-LAYER PROTEIN"/>
    <property type="match status" value="1"/>
</dbReference>
<dbReference type="PROSITE" id="PS00330">
    <property type="entry name" value="HEMOLYSIN_CALCIUM"/>
    <property type="match status" value="1"/>
</dbReference>
<protein>
    <recommendedName>
        <fullName evidence="5">Calcium-binding protein</fullName>
    </recommendedName>
</protein>